<name>A0A2N3WNI6_9PSEU</name>
<dbReference type="Pfam" id="PF07730">
    <property type="entry name" value="HisKA_3"/>
    <property type="match status" value="1"/>
</dbReference>
<keyword evidence="1" id="KW-0808">Transferase</keyword>
<dbReference type="GO" id="GO:0000155">
    <property type="term" value="F:phosphorelay sensor kinase activity"/>
    <property type="evidence" value="ECO:0007669"/>
    <property type="project" value="InterPro"/>
</dbReference>
<dbReference type="EMBL" id="JACJHR010000004">
    <property type="protein sequence ID" value="MBB2498387.1"/>
    <property type="molecule type" value="Genomic_DNA"/>
</dbReference>
<dbReference type="AlphaFoldDB" id="A0A2N3WNI6"/>
<evidence type="ECO:0000256" key="3">
    <source>
        <dbReference type="ARBA" id="ARBA00023012"/>
    </source>
</evidence>
<dbReference type="Gene3D" id="1.20.5.1930">
    <property type="match status" value="1"/>
</dbReference>
<feature type="transmembrane region" description="Helical" evidence="4">
    <location>
        <begin position="97"/>
        <end position="125"/>
    </location>
</feature>
<reference evidence="7 8" key="1">
    <citation type="submission" date="2017-12" db="EMBL/GenBank/DDBJ databases">
        <title>Sequencing the genomes of 1000 Actinobacteria strains.</title>
        <authorList>
            <person name="Klenk H.-P."/>
        </authorList>
    </citation>
    <scope>NUCLEOTIDE SEQUENCE [LARGE SCALE GENOMIC DNA]</scope>
    <source>
        <strain evidence="7 8">DSM 45165</strain>
    </source>
</reference>
<evidence type="ECO:0000313" key="6">
    <source>
        <dbReference type="EMBL" id="MBB2498387.1"/>
    </source>
</evidence>
<dbReference type="InterPro" id="IPR050482">
    <property type="entry name" value="Sensor_HK_TwoCompSys"/>
</dbReference>
<feature type="transmembrane region" description="Helical" evidence="4">
    <location>
        <begin position="131"/>
        <end position="150"/>
    </location>
</feature>
<reference evidence="6 9" key="2">
    <citation type="submission" date="2020-08" db="EMBL/GenBank/DDBJ databases">
        <title>Amycolatopsis echigonensis JCM 21831.</title>
        <authorList>
            <person name="Tedsree N."/>
            <person name="Kuncharoen N."/>
            <person name="Likhitwitayawuid K."/>
            <person name="Tanasupawat S."/>
        </authorList>
    </citation>
    <scope>NUCLEOTIDE SEQUENCE [LARGE SCALE GENOMIC DNA]</scope>
    <source>
        <strain evidence="6 9">JCM 21831</strain>
    </source>
</reference>
<dbReference type="OrthoDB" id="5241784at2"/>
<dbReference type="PANTHER" id="PTHR24421:SF63">
    <property type="entry name" value="SENSOR HISTIDINE KINASE DESK"/>
    <property type="match status" value="1"/>
</dbReference>
<organism evidence="7 8">
    <name type="scientific">Amycolatopsis echigonensis</name>
    <dbReference type="NCBI Taxonomy" id="2576905"/>
    <lineage>
        <taxon>Bacteria</taxon>
        <taxon>Bacillati</taxon>
        <taxon>Actinomycetota</taxon>
        <taxon>Actinomycetes</taxon>
        <taxon>Pseudonocardiales</taxon>
        <taxon>Pseudonocardiaceae</taxon>
        <taxon>Amycolatopsis</taxon>
    </lineage>
</organism>
<dbReference type="InterPro" id="IPR036890">
    <property type="entry name" value="HATPase_C_sf"/>
</dbReference>
<evidence type="ECO:0000256" key="4">
    <source>
        <dbReference type="SAM" id="Phobius"/>
    </source>
</evidence>
<keyword evidence="4" id="KW-0812">Transmembrane</keyword>
<feature type="domain" description="Signal transduction histidine kinase subgroup 3 dimerisation and phosphoacceptor" evidence="5">
    <location>
        <begin position="205"/>
        <end position="266"/>
    </location>
</feature>
<keyword evidence="4" id="KW-0472">Membrane</keyword>
<keyword evidence="3" id="KW-0902">Two-component regulatory system</keyword>
<evidence type="ECO:0000256" key="1">
    <source>
        <dbReference type="ARBA" id="ARBA00022679"/>
    </source>
</evidence>
<dbReference type="RefSeq" id="WP_101438541.1">
    <property type="nucleotide sequence ID" value="NZ_JACJHR010000004.1"/>
</dbReference>
<protein>
    <submittedName>
        <fullName evidence="7">Two-component system sensor histidine kinase DesK</fullName>
    </submittedName>
</protein>
<dbReference type="SUPFAM" id="SSF55874">
    <property type="entry name" value="ATPase domain of HSP90 chaperone/DNA topoisomerase II/histidine kinase"/>
    <property type="match status" value="1"/>
</dbReference>
<evidence type="ECO:0000313" key="8">
    <source>
        <dbReference type="Proteomes" id="UP000233750"/>
    </source>
</evidence>
<feature type="transmembrane region" description="Helical" evidence="4">
    <location>
        <begin position="61"/>
        <end position="85"/>
    </location>
</feature>
<evidence type="ECO:0000256" key="2">
    <source>
        <dbReference type="ARBA" id="ARBA00022777"/>
    </source>
</evidence>
<dbReference type="EMBL" id="PJMY01000003">
    <property type="protein sequence ID" value="PKV95431.1"/>
    <property type="molecule type" value="Genomic_DNA"/>
</dbReference>
<dbReference type="GO" id="GO:0016020">
    <property type="term" value="C:membrane"/>
    <property type="evidence" value="ECO:0007669"/>
    <property type="project" value="InterPro"/>
</dbReference>
<dbReference type="CDD" id="cd16917">
    <property type="entry name" value="HATPase_UhpB-NarQ-NarX-like"/>
    <property type="match status" value="1"/>
</dbReference>
<evidence type="ECO:0000313" key="9">
    <source>
        <dbReference type="Proteomes" id="UP000550260"/>
    </source>
</evidence>
<keyword evidence="8" id="KW-1185">Reference proteome</keyword>
<feature type="transmembrane region" description="Helical" evidence="4">
    <location>
        <begin position="162"/>
        <end position="185"/>
    </location>
</feature>
<dbReference type="InterPro" id="IPR011712">
    <property type="entry name" value="Sig_transdc_His_kin_sub3_dim/P"/>
</dbReference>
<accession>A0A2N3WNI6</accession>
<dbReference type="PANTHER" id="PTHR24421">
    <property type="entry name" value="NITRATE/NITRITE SENSOR PROTEIN NARX-RELATED"/>
    <property type="match status" value="1"/>
</dbReference>
<keyword evidence="4" id="KW-1133">Transmembrane helix</keyword>
<dbReference type="Proteomes" id="UP000550260">
    <property type="component" value="Unassembled WGS sequence"/>
</dbReference>
<dbReference type="GO" id="GO:0046983">
    <property type="term" value="F:protein dimerization activity"/>
    <property type="evidence" value="ECO:0007669"/>
    <property type="project" value="InterPro"/>
</dbReference>
<evidence type="ECO:0000259" key="5">
    <source>
        <dbReference type="Pfam" id="PF07730"/>
    </source>
</evidence>
<accession>A0A8E1VU83</accession>
<sequence length="401" mass="43245">MGRFLWPVLGKARYWRTIRIGGRAFLLAAAGIVGVVVGGVVTPGTGKILVDTADLQLSAWYAVLTLLQTLICLHGLVFRAAGVPFRETWPLTVPSTLITIVVATAFHDVLSPAGSISMVGALLLILVRNEWVWAVCCGIGLIALATFWLWPMPESSMPDDASIAQGAVVGIVGAVAVRATSWLALRTVELAAANAEIARLTVHQERTRISRELHDRLGHNLVSIMLRTELAERLAEGDRRQSERESRAAHLLARQTLQEMRSIAHGTLVADLDAELAAAIDLLESRGAVCQIRIGEQPEGAAAETLAWVVREAVTNILRHSQPVNCTLELVRIEDRFEFLIGNDGLLSTESVVPGHGLAGIAERVERIGGTYGAESVGDRFLLRVTLPSNSPVPEDVPADE</sequence>
<dbReference type="Gene3D" id="3.30.565.10">
    <property type="entry name" value="Histidine kinase-like ATPase, C-terminal domain"/>
    <property type="match status" value="1"/>
</dbReference>
<gene>
    <name evidence="7" type="ORF">ATK30_6351</name>
    <name evidence="6" type="ORF">H5411_04440</name>
</gene>
<dbReference type="Proteomes" id="UP000233750">
    <property type="component" value="Unassembled WGS sequence"/>
</dbReference>
<evidence type="ECO:0000313" key="7">
    <source>
        <dbReference type="EMBL" id="PKV95431.1"/>
    </source>
</evidence>
<proteinExistence type="predicted"/>
<keyword evidence="2 7" id="KW-0418">Kinase</keyword>
<feature type="transmembrane region" description="Helical" evidence="4">
    <location>
        <begin position="20"/>
        <end position="41"/>
    </location>
</feature>
<comment type="caution">
    <text evidence="7">The sequence shown here is derived from an EMBL/GenBank/DDBJ whole genome shotgun (WGS) entry which is preliminary data.</text>
</comment>